<feature type="transmembrane region" description="Helical" evidence="1">
    <location>
        <begin position="2697"/>
        <end position="2718"/>
    </location>
</feature>
<dbReference type="InterPro" id="IPR041029">
    <property type="entry name" value="GbpA_2"/>
</dbReference>
<organism evidence="3 4">
    <name type="scientific">Pseudomonas muyukensis</name>
    <dbReference type="NCBI Taxonomy" id="2842357"/>
    <lineage>
        <taxon>Bacteria</taxon>
        <taxon>Pseudomonadati</taxon>
        <taxon>Pseudomonadota</taxon>
        <taxon>Gammaproteobacteria</taxon>
        <taxon>Pseudomonadales</taxon>
        <taxon>Pseudomonadaceae</taxon>
        <taxon>Pseudomonas</taxon>
    </lineage>
</organism>
<keyword evidence="4" id="KW-1185">Reference proteome</keyword>
<proteinExistence type="predicted"/>
<feature type="domain" description="N-acetylglucosamine binding protein A" evidence="2">
    <location>
        <begin position="524"/>
        <end position="599"/>
    </location>
</feature>
<dbReference type="RefSeq" id="WP_217847970.1">
    <property type="nucleotide sequence ID" value="NZ_CP077073.1"/>
</dbReference>
<dbReference type="InterPro" id="IPR031325">
    <property type="entry name" value="RHS_repeat"/>
</dbReference>
<dbReference type="NCBIfam" id="TIGR03696">
    <property type="entry name" value="Rhs_assc_core"/>
    <property type="match status" value="1"/>
</dbReference>
<feature type="transmembrane region" description="Helical" evidence="1">
    <location>
        <begin position="2671"/>
        <end position="2690"/>
    </location>
</feature>
<feature type="transmembrane region" description="Helical" evidence="1">
    <location>
        <begin position="2730"/>
        <end position="2750"/>
    </location>
</feature>
<keyword evidence="1" id="KW-1133">Transmembrane helix</keyword>
<dbReference type="Pfam" id="PF18416">
    <property type="entry name" value="GbpA_2"/>
    <property type="match status" value="1"/>
</dbReference>
<keyword evidence="1" id="KW-0472">Membrane</keyword>
<sequence>MSRFSASTVIGYNRSVIESSGLKPGDKIRLNDDNKYAWLIRITDNHLEIDFNREDGSLSIPAYYDKSDLHFQSVHCASIEGISPENITLTSQNKSKYEGLERELENAFDCLTSLGAEKIDPNQISSFPFEPLLALVELKVNAPALYPRQRSSGAHYGFLCIIEGSTLPEFHDHLIISTDSLLGPVLSNLDKDVLENFLRDCPEDFPEEFFSRRQAIRYFFCEHFKTPDTQDLGYLAKNHIHAIYDLTALDAAKSMVERINTRTATLCRLVENNAQRIEIDPNRGKQDAPSGPAIIEFNDTVYEVGNSSGYGTIAAIEYGELDISCSEQTQDDYKALKDKFDCLSCFSPLENIDLYDRSIKAIYTTSGMTAEPPIALQMHSRSIPYLISNQPNGALPDMTDFSLERVGSVNGGWISSSTIKAGRALAEGEVLSVFLIDRQDGEIRKIDYPAQKGKLAAEHWPKAFADHLVAAGEPMTAGSFSGDNSFSTTTTPLRLWSPARYRAFSTAPFAANLVQALACDESFALTTGATLCLQVRDLTSQTLYEHHFFTPTATQAGTQWSKALCEQINRDSRLLRAGVRDDCSVTPAEHDNAFWVPQCAELAVTLTETRWWQSQAVQNLQRLEEGRTVQAWVYDAFSHHLLAHHEWTPSGAQRAAGKWHQAWANALNASSVSPYLRAATHSPQTEQANGTDLYLWQRGDALRIFTTLPDAGNRLPGPTLQSAWKANIKDEVLVTVRHPFSRKPLHHALFKPQDVDTISDRDTWLQALADFLKAQAWPEVQVGASDEPLSVPRLSELQVLLENVSDGKTESDGDNLKHLLELDDLPAEQARFTVTTQATTVRVDVHSLNGELQFRLNQRAYDKGYRVAACTPRTSELALWPVDVTDTQITWAGPIDNGVYDLYLAYPESARDHTALTVGHIGAFHPSHFWHGVQAVEFTPPASMKAYDEISFLCEDYANTNQSEVFDTSPHDRNGVDERSGLFHAHYPITILQGLLGLGPVCDLSIHYSALRANEAGLGDGWAWRFSSIITSSTQENDHRQLTLADGAPILFSDEQWTQLGTGQAIKTRECRVSCTSDYSQFTLDFPSGRQEILSKPAAPGSDEIEPNDAFRKAVLAALKAIKAGSEPDPLLIPEHWTQGILAVIFPYGYLVGGIIDYAEARKAWREHANTKELNRRIALYERPFVQLLPSRIVSQYGEALDLQWKRQKGQFLLMSIKSGATELFSAEYVNPEAKAGSQVHMQLWPGTPEAFKVELTLEHYLLRTLKRERNGSVVQRVDCGYDDDPALDRVLCRLEELDGSVECVQYVKHEAKPDQPPALPKAVLHALLPGRGQQNHINRYTYTGSFQNWRDQIAIVAVQSGAHASVVHDLHAFGRDTKGTRICLLRGSASAQAHWLEFYLQHEQTTATYRYTGCGDELAEIIKNIVTKIKAESIEVTANASAVERRTAVLQLLWRYSTKNRERLHGAIKHMLSLSPKAERECLGKTLDATTIVTDAQGNPRHLHVKGSHKIYYCYYGEQRQSQIVLGSVPALSAVPTLECPVVPAYASAPLMAEYQCDDFGNPQGLKLYGYRNVTRAGREYLELAEIVIVDGIRGTLVNDTLDQHSTWALTGKDVLWHQISTTTSVPASKKTTSEQSKVKEWSITSQQTTHHGGNSYTLTNVQQFIDNPTQPGIEVIVSATTPAGTAQVSKELRSRYSRRALQKVENGLETHWERDASGRVTQETRYRLASGSNRKTARKELAEHIVSIYTDSNDKTTVERTFKDGSQSLSQLDGLQRDWLTAWRRSATDDYVPLEEHCFTGLDDACVLGSWAWDYLPGGQAVRKGPPLPGLAGKQLWMAQETRELTQRSATVEADTLSATRRSARVDATAAEKFTEALFAILACIDTEDPLAAQAFTLHRDGSSYTSNTIRAAYEQIMLAAEIHNITTTDHYKLIKYIQYLSGLTDLKGIEDADEWIHLGHWIASSVTEEKLSKFEATSDDFDIVSLFALANSSDNEELEITARSLFQGSLSTDNFLSVDSTVQLTERQGLGTQCLSKRTTISTAKTDGTFQRSVQWADDTDTQHLQIDQHYDANGQVISHTRTLGEQTLSYTLERDILGRVTKVTRPDTTTIERAYHGFSNRVSTLTVDGNVVATQAVNDRGELTTRTVGNREYRFDQQTVTLPDKTQLQQVRTANGERFEANGSALYSETHPDGSTVVQAAPGQQSSVGWRHTLADEQVPGCRKIIEKTPRGTVKGTEWQSLRGQRIAALRADGHTQRMFLDSEGRMLRSCQAHEDVLYHYDELGHLQARQVHALTGAGQWQVHSEHDSFNRESARTFLRNGVPCFRQQMTWRGDGRLESKASYQDGELLRTERFTYDLLDRLESYVCDTTQAALCPQDGNGTPIKAQTFTWDSQSNLTSWTNTPYEGATLTQSLAYATSDPTRLTSLTTGEQVTSLDCNSNGQLSVDGQQRQRAYNAAGQLSQIKNANGALFTRYEYDGLQRLAAQYDPHHQTTYELRYDGDELIGQVRFDQAGKITGNTSISPGLAQYDGEQVRWLIDDPQVGIAGQVCDTDLQLAPLLPFGEGAALDGLISGYNGMRRDPVTGQYHPGNGYRSYDPELRRFTQPDWLSPFGEGGINDSAYCPDPVNQTDLSGAIMLSRWGQDQELANYAKILRDTKPMPVGGRWRGLMLSAVLTVVGIAASVMTGGAASVFFVAITACSLLSFGFEVASVLTEESNPELSRKLGYASLVFAVASLAQTAVGLIKKAPGLIKSVMRSMRQIGKRLSKAKLDGRVTSSIVRPRGYAWEQLGSMPSVSQTAKPAHQGLLATLKAVGSKLFDYIAEAPFKNLKDLRYARMGYYGTALRQAHRLNNFATRSRQVSAGAWIIGKVVEGYLVQGSVRAVIAFATNDVEAHVTPWSRYFPPKKEPKEQEILSED</sequence>
<dbReference type="Pfam" id="PF05593">
    <property type="entry name" value="RHS_repeat"/>
    <property type="match status" value="2"/>
</dbReference>
<dbReference type="Proteomes" id="UP001047646">
    <property type="component" value="Chromosome"/>
</dbReference>
<accession>A0ABX8M5S2</accession>
<gene>
    <name evidence="3" type="ORF">KSS95_15580</name>
</gene>
<dbReference type="EMBL" id="CP077073">
    <property type="protein sequence ID" value="QXH33594.1"/>
    <property type="molecule type" value="Genomic_DNA"/>
</dbReference>
<name>A0ABX8M5S2_9PSED</name>
<dbReference type="InterPro" id="IPR022385">
    <property type="entry name" value="Rhs_assc_core"/>
</dbReference>
<evidence type="ECO:0000313" key="3">
    <source>
        <dbReference type="EMBL" id="QXH33594.1"/>
    </source>
</evidence>
<protein>
    <recommendedName>
        <fullName evidence="2">N-acetylglucosamine binding protein A domain-containing protein</fullName>
    </recommendedName>
</protein>
<evidence type="ECO:0000259" key="2">
    <source>
        <dbReference type="Pfam" id="PF18416"/>
    </source>
</evidence>
<keyword evidence="1" id="KW-0812">Transmembrane</keyword>
<reference evidence="3" key="1">
    <citation type="journal article" date="2021" name="Microorganisms">
        <title>The Ever-Expanding Pseudomonas Genus: Description of 43 New Species and Partition of the Pseudomonas putida Group.</title>
        <authorList>
            <person name="Girard L."/>
            <person name="Lood C."/>
            <person name="Hofte M."/>
            <person name="Vandamme P."/>
            <person name="Rokni-Zadeh H."/>
            <person name="van Noort V."/>
            <person name="Lavigne R."/>
            <person name="De Mot R."/>
        </authorList>
    </citation>
    <scope>NUCLEOTIDE SEQUENCE</scope>
    <source>
        <strain evidence="3">COW39</strain>
    </source>
</reference>
<evidence type="ECO:0000313" key="4">
    <source>
        <dbReference type="Proteomes" id="UP001047646"/>
    </source>
</evidence>
<evidence type="ECO:0000256" key="1">
    <source>
        <dbReference type="SAM" id="Phobius"/>
    </source>
</evidence>